<dbReference type="Proteomes" id="UP001177160">
    <property type="component" value="Unassembled WGS sequence"/>
</dbReference>
<keyword evidence="3" id="KW-1185">Reference proteome</keyword>
<gene>
    <name evidence="2" type="ORF">N7548_03550</name>
</gene>
<comment type="caution">
    <text evidence="2">The sequence shown here is derived from an EMBL/GenBank/DDBJ whole genome shotgun (WGS) entry which is preliminary data.</text>
</comment>
<dbReference type="Gene3D" id="3.90.1150.200">
    <property type="match status" value="1"/>
</dbReference>
<reference evidence="2" key="1">
    <citation type="submission" date="2022-09" db="EMBL/GenBank/DDBJ databases">
        <title>Novel Mycoplasma species identified in domestic and wild animals.</title>
        <authorList>
            <person name="Volokhov D.V."/>
            <person name="Furtak V.A."/>
            <person name="Zagorodnyaya T.A."/>
        </authorList>
    </citation>
    <scope>NUCLEOTIDE SEQUENCE</scope>
    <source>
        <strain evidence="2">Oakley</strain>
    </source>
</reference>
<proteinExistence type="predicted"/>
<dbReference type="Pfam" id="PF08818">
    <property type="entry name" value="DUF1801"/>
    <property type="match status" value="1"/>
</dbReference>
<dbReference type="InterPro" id="IPR014922">
    <property type="entry name" value="YdhG-like"/>
</dbReference>
<dbReference type="RefSeq" id="WP_263608051.1">
    <property type="nucleotide sequence ID" value="NZ_JAOVQM010000002.1"/>
</dbReference>
<evidence type="ECO:0000259" key="1">
    <source>
        <dbReference type="Pfam" id="PF08818"/>
    </source>
</evidence>
<organism evidence="2 3">
    <name type="scientific">Paracholeplasma manati</name>
    <dbReference type="NCBI Taxonomy" id="591373"/>
    <lineage>
        <taxon>Bacteria</taxon>
        <taxon>Bacillati</taxon>
        <taxon>Mycoplasmatota</taxon>
        <taxon>Mollicutes</taxon>
        <taxon>Acholeplasmatales</taxon>
        <taxon>Acholeplasmataceae</taxon>
        <taxon>Paracholeplasma</taxon>
    </lineage>
</organism>
<sequence length="110" mass="12592">MTVDQYIENLPEPQQSIMAEIRRLIKAAFPKAKEALSYGVPAFKYDKAFFYYGAFKAHVSVFPPLTSDEALQAKTKPYQNEKGNLLFKINQPIPYELIVEVAKALEKQYT</sequence>
<dbReference type="SUPFAM" id="SSF159888">
    <property type="entry name" value="YdhG-like"/>
    <property type="match status" value="1"/>
</dbReference>
<name>A0ABT2Y616_9MOLU</name>
<protein>
    <submittedName>
        <fullName evidence="2">DUF1801 domain-containing protein</fullName>
    </submittedName>
</protein>
<evidence type="ECO:0000313" key="2">
    <source>
        <dbReference type="EMBL" id="MCV2231898.1"/>
    </source>
</evidence>
<accession>A0ABT2Y616</accession>
<evidence type="ECO:0000313" key="3">
    <source>
        <dbReference type="Proteomes" id="UP001177160"/>
    </source>
</evidence>
<feature type="domain" description="YdhG-like" evidence="1">
    <location>
        <begin position="14"/>
        <end position="103"/>
    </location>
</feature>
<dbReference type="EMBL" id="JAOVQM010000002">
    <property type="protein sequence ID" value="MCV2231898.1"/>
    <property type="molecule type" value="Genomic_DNA"/>
</dbReference>